<dbReference type="GO" id="GO:0097745">
    <property type="term" value="P:mitochondrial tRNA 5'-end processing"/>
    <property type="evidence" value="ECO:0007669"/>
    <property type="project" value="TreeGrafter"/>
</dbReference>
<organism evidence="13">
    <name type="scientific">Timema genevievae</name>
    <name type="common">Walking stick</name>
    <dbReference type="NCBI Taxonomy" id="629358"/>
    <lineage>
        <taxon>Eukaryota</taxon>
        <taxon>Metazoa</taxon>
        <taxon>Ecdysozoa</taxon>
        <taxon>Arthropoda</taxon>
        <taxon>Hexapoda</taxon>
        <taxon>Insecta</taxon>
        <taxon>Pterygota</taxon>
        <taxon>Neoptera</taxon>
        <taxon>Polyneoptera</taxon>
        <taxon>Phasmatodea</taxon>
        <taxon>Timematodea</taxon>
        <taxon>Timematoidea</taxon>
        <taxon>Timematidae</taxon>
        <taxon>Timema</taxon>
    </lineage>
</organism>
<evidence type="ECO:0000256" key="1">
    <source>
        <dbReference type="ARBA" id="ARBA00004173"/>
    </source>
</evidence>
<protein>
    <recommendedName>
        <fullName evidence="9">RNA (guanine-9-)-methyltransferase domain-containing protein 1</fullName>
    </recommendedName>
</protein>
<evidence type="ECO:0000256" key="3">
    <source>
        <dbReference type="ARBA" id="ARBA00022679"/>
    </source>
</evidence>
<dbReference type="GO" id="GO:0000049">
    <property type="term" value="F:tRNA binding"/>
    <property type="evidence" value="ECO:0007669"/>
    <property type="project" value="TreeGrafter"/>
</dbReference>
<evidence type="ECO:0000256" key="8">
    <source>
        <dbReference type="ARBA" id="ARBA00023128"/>
    </source>
</evidence>
<feature type="region of interest" description="Disordered" evidence="11">
    <location>
        <begin position="191"/>
        <end position="226"/>
    </location>
</feature>
<evidence type="ECO:0000259" key="12">
    <source>
        <dbReference type="PROSITE" id="PS51675"/>
    </source>
</evidence>
<keyword evidence="7 10" id="KW-0175">Coiled coil</keyword>
<dbReference type="PROSITE" id="PS51675">
    <property type="entry name" value="SAM_MT_TRM10"/>
    <property type="match status" value="1"/>
</dbReference>
<evidence type="ECO:0000313" key="13">
    <source>
        <dbReference type="EMBL" id="CAD7604424.1"/>
    </source>
</evidence>
<dbReference type="GO" id="GO:0005739">
    <property type="term" value="C:mitochondrion"/>
    <property type="evidence" value="ECO:0007669"/>
    <property type="project" value="UniProtKB-SubCell"/>
</dbReference>
<evidence type="ECO:0000256" key="5">
    <source>
        <dbReference type="ARBA" id="ARBA00022694"/>
    </source>
</evidence>
<feature type="compositionally biased region" description="Polar residues" evidence="11">
    <location>
        <begin position="191"/>
        <end position="209"/>
    </location>
</feature>
<proteinExistence type="predicted"/>
<dbReference type="InterPro" id="IPR007356">
    <property type="entry name" value="tRNA_m1G_MeTrfase_euk"/>
</dbReference>
<reference evidence="13" key="1">
    <citation type="submission" date="2020-11" db="EMBL/GenBank/DDBJ databases">
        <authorList>
            <person name="Tran Van P."/>
        </authorList>
    </citation>
    <scope>NUCLEOTIDE SEQUENCE</scope>
</reference>
<keyword evidence="8" id="KW-0496">Mitochondrion</keyword>
<dbReference type="PANTHER" id="PTHR13563:SF5">
    <property type="entry name" value="TRNA METHYLTRANSFERASE 10 HOMOLOG C"/>
    <property type="match status" value="1"/>
</dbReference>
<feature type="coiled-coil region" evidence="10">
    <location>
        <begin position="278"/>
        <end position="311"/>
    </location>
</feature>
<dbReference type="InterPro" id="IPR028564">
    <property type="entry name" value="MT_TRM10-typ"/>
</dbReference>
<feature type="domain" description="SAM-dependent MTase TRM10-type" evidence="12">
    <location>
        <begin position="338"/>
        <end position="532"/>
    </location>
</feature>
<gene>
    <name evidence="13" type="ORF">TGEB3V08_LOCUS9133</name>
</gene>
<evidence type="ECO:0000256" key="10">
    <source>
        <dbReference type="SAM" id="Coils"/>
    </source>
</evidence>
<evidence type="ECO:0000256" key="11">
    <source>
        <dbReference type="SAM" id="MobiDB-lite"/>
    </source>
</evidence>
<evidence type="ECO:0000256" key="4">
    <source>
        <dbReference type="ARBA" id="ARBA00022691"/>
    </source>
</evidence>
<dbReference type="GO" id="GO:0032259">
    <property type="term" value="P:methylation"/>
    <property type="evidence" value="ECO:0007669"/>
    <property type="project" value="UniProtKB-KW"/>
</dbReference>
<sequence>MHCSKRHVKSTVVTASMFSDDCRQAWAGLKAPAGSLFDTPGLHTMTDTQVLPVRTVRKQMQHLQVVAVRAVLQLKHNLCPELAYVESCDKDSSSVMKHTSSTLGMSSSSPNTWTPGASRTCFISSTAAAPLADLASSTNCSSGLLLVVVVPLSVVIASQPRAPKCAALECLNSPIRTFVCHKPDTLTRISLASPSQTPVQPRHSSTSVGLSRETSHDDCDMNSITDGDPDLEKKLKVLFLEIEVARQEGKNVPSKVTTEQWKELVRMSTRTMRRKYMLFLFENEKKRENQQRKKEERKAKLEEYIESLSDEEDGVIQYRLNRNTMFLRLYDSTINNFHNNRLIQAIKFGQKIVLDCGYDPHMTSRESQNCSKQIMLMFAENRLHENPFDLYLCNAHRDSNTLRSLKRHIPTLYDDSFPINITEKSYLDVFPKQDLVYLTPHCREELTEYNHDSVYIIGALVDKVNQEPLSLAKAKKEGLKMAKFPLDRYLDWGSGGGKSLTLNQVVMILLDMKLTGDWHKALVHVPQRKLYHGEEKLSRGEERSGRMKGLYKYLQDDETRPRYQHNRDINHRMKQ</sequence>
<evidence type="ECO:0000256" key="6">
    <source>
        <dbReference type="ARBA" id="ARBA00022946"/>
    </source>
</evidence>
<dbReference type="GO" id="GO:0070131">
    <property type="term" value="P:positive regulation of mitochondrial translation"/>
    <property type="evidence" value="ECO:0007669"/>
    <property type="project" value="TreeGrafter"/>
</dbReference>
<dbReference type="AlphaFoldDB" id="A0A7R9K4U9"/>
<keyword evidence="6" id="KW-0809">Transit peptide</keyword>
<evidence type="ECO:0000256" key="2">
    <source>
        <dbReference type="ARBA" id="ARBA00022603"/>
    </source>
</evidence>
<dbReference type="InterPro" id="IPR038459">
    <property type="entry name" value="MT_TRM10-typ_sf"/>
</dbReference>
<dbReference type="CDD" id="cd18102">
    <property type="entry name" value="Trm10_MRRP1"/>
    <property type="match status" value="1"/>
</dbReference>
<dbReference type="GO" id="GO:0008168">
    <property type="term" value="F:methyltransferase activity"/>
    <property type="evidence" value="ECO:0007669"/>
    <property type="project" value="UniProtKB-KW"/>
</dbReference>
<dbReference type="EMBL" id="OE843979">
    <property type="protein sequence ID" value="CAD7604424.1"/>
    <property type="molecule type" value="Genomic_DNA"/>
</dbReference>
<evidence type="ECO:0000256" key="9">
    <source>
        <dbReference type="ARBA" id="ARBA00029803"/>
    </source>
</evidence>
<dbReference type="InterPro" id="IPR025812">
    <property type="entry name" value="Trm10_C_MTase_dom"/>
</dbReference>
<dbReference type="FunFam" id="3.40.1280.30:FF:000003">
    <property type="entry name" value="tRNA methyltransferase 10C, mitochondrial RNase P subunit"/>
    <property type="match status" value="1"/>
</dbReference>
<accession>A0A7R9K4U9</accession>
<keyword evidence="3" id="KW-0808">Transferase</keyword>
<name>A0A7R9K4U9_TIMGE</name>
<comment type="subcellular location">
    <subcellularLocation>
        <location evidence="1">Mitochondrion</location>
    </subcellularLocation>
</comment>
<dbReference type="Gene3D" id="3.40.1280.30">
    <property type="match status" value="1"/>
</dbReference>
<keyword evidence="2" id="KW-0489">Methyltransferase</keyword>
<evidence type="ECO:0000256" key="7">
    <source>
        <dbReference type="ARBA" id="ARBA00023054"/>
    </source>
</evidence>
<keyword evidence="4" id="KW-0949">S-adenosyl-L-methionine</keyword>
<keyword evidence="5" id="KW-0819">tRNA processing</keyword>
<dbReference type="PANTHER" id="PTHR13563">
    <property type="entry name" value="TRNA (GUANINE-9-) METHYLTRANSFERASE"/>
    <property type="match status" value="1"/>
</dbReference>
<dbReference type="GO" id="GO:0005654">
    <property type="term" value="C:nucleoplasm"/>
    <property type="evidence" value="ECO:0007669"/>
    <property type="project" value="TreeGrafter"/>
</dbReference>